<dbReference type="STRING" id="589385.SAMN05421504_102827"/>
<dbReference type="InterPro" id="IPR013595">
    <property type="entry name" value="Pept_S33_TAP-like_C"/>
</dbReference>
<dbReference type="PANTHER" id="PTHR43248">
    <property type="entry name" value="2-SUCCINYL-6-HYDROXY-2,4-CYCLOHEXADIENE-1-CARBOXYLATE SYNTHASE"/>
    <property type="match status" value="1"/>
</dbReference>
<dbReference type="Pfam" id="PF08386">
    <property type="entry name" value="Abhydrolase_4"/>
    <property type="match status" value="1"/>
</dbReference>
<evidence type="ECO:0000256" key="3">
    <source>
        <dbReference type="ARBA" id="ARBA00022801"/>
    </source>
</evidence>
<feature type="chain" id="PRO_5038947207" evidence="4">
    <location>
        <begin position="17"/>
        <end position="458"/>
    </location>
</feature>
<evidence type="ECO:0000313" key="6">
    <source>
        <dbReference type="EMBL" id="SDX25810.1"/>
    </source>
</evidence>
<evidence type="ECO:0000256" key="2">
    <source>
        <dbReference type="ARBA" id="ARBA00022729"/>
    </source>
</evidence>
<organism evidence="6 7">
    <name type="scientific">Amycolatopsis xylanica</name>
    <dbReference type="NCBI Taxonomy" id="589385"/>
    <lineage>
        <taxon>Bacteria</taxon>
        <taxon>Bacillati</taxon>
        <taxon>Actinomycetota</taxon>
        <taxon>Actinomycetes</taxon>
        <taxon>Pseudonocardiales</taxon>
        <taxon>Pseudonocardiaceae</taxon>
        <taxon>Amycolatopsis</taxon>
    </lineage>
</organism>
<reference evidence="6 7" key="1">
    <citation type="submission" date="2016-10" db="EMBL/GenBank/DDBJ databases">
        <authorList>
            <person name="de Groot N.N."/>
        </authorList>
    </citation>
    <scope>NUCLEOTIDE SEQUENCE [LARGE SCALE GENOMIC DNA]</scope>
    <source>
        <strain evidence="6 7">CPCC 202699</strain>
    </source>
</reference>
<protein>
    <submittedName>
        <fullName evidence="6">Alpha/beta hydrolase fold</fullName>
    </submittedName>
</protein>
<dbReference type="Proteomes" id="UP000199515">
    <property type="component" value="Unassembled WGS sequence"/>
</dbReference>
<sequence>MIRALALTLLAPVAPAAAPALDWQPCPTPLFSQLVCANVPVPLDWAKPDGAKISIRVSKLPASGDRIGSLLTNPGGPGGEGAGAIGRGELGTTTPEFAELRKRFDFIGFDPRGVGESTPKIQCDPAKLYDPSIGMFPGDNAAYQRLLDLNRAGGKECLARTGPAAEHVDTVSVADDIDAIRRALGEAKISWLGVSYGSEVGATYAAKYPSRVRAAVLDGAVDHSRSMRLTILDEAIAGEDSLHRFAAWCQTTDECALRGQDVIARYDQVMRDPRAERLANGFYGGLILKQAWPPLSKMLAAATGEQPDLEPFLELSSLGKADSSSFRVIGCHDFPSPFTGPADLRASASLVRKLAPHTWHYSEMWELSAGCAGWPIKAQYPTRPERIRDVPPILVVGGEHDPSTPLVWARGLVSRISGGHLLTYADDGHTGLYNSACVRVQEAKYLVSGVVPDHSTSC</sequence>
<dbReference type="OrthoDB" id="4006962at2"/>
<dbReference type="SUPFAM" id="SSF53474">
    <property type="entry name" value="alpha/beta-Hydrolases"/>
    <property type="match status" value="1"/>
</dbReference>
<keyword evidence="3 6" id="KW-0378">Hydrolase</keyword>
<evidence type="ECO:0000313" key="7">
    <source>
        <dbReference type="Proteomes" id="UP000199515"/>
    </source>
</evidence>
<dbReference type="InterPro" id="IPR051601">
    <property type="entry name" value="Serine_prot/Carboxylest_S33"/>
</dbReference>
<gene>
    <name evidence="6" type="ORF">SAMN05421504_102827</name>
</gene>
<dbReference type="EMBL" id="FNON01000002">
    <property type="protein sequence ID" value="SDX25810.1"/>
    <property type="molecule type" value="Genomic_DNA"/>
</dbReference>
<keyword evidence="2 4" id="KW-0732">Signal</keyword>
<dbReference type="GO" id="GO:0016787">
    <property type="term" value="F:hydrolase activity"/>
    <property type="evidence" value="ECO:0007669"/>
    <property type="project" value="UniProtKB-KW"/>
</dbReference>
<dbReference type="PANTHER" id="PTHR43248:SF29">
    <property type="entry name" value="TRIPEPTIDYL AMINOPEPTIDASE"/>
    <property type="match status" value="1"/>
</dbReference>
<dbReference type="RefSeq" id="WP_091288664.1">
    <property type="nucleotide sequence ID" value="NZ_FNON01000002.1"/>
</dbReference>
<name>A0A1H3A7U1_9PSEU</name>
<evidence type="ECO:0000256" key="4">
    <source>
        <dbReference type="SAM" id="SignalP"/>
    </source>
</evidence>
<dbReference type="InterPro" id="IPR029058">
    <property type="entry name" value="AB_hydrolase_fold"/>
</dbReference>
<proteinExistence type="inferred from homology"/>
<evidence type="ECO:0000256" key="1">
    <source>
        <dbReference type="ARBA" id="ARBA00010088"/>
    </source>
</evidence>
<evidence type="ECO:0000259" key="5">
    <source>
        <dbReference type="Pfam" id="PF08386"/>
    </source>
</evidence>
<feature type="domain" description="Peptidase S33 tripeptidyl aminopeptidase-like C-terminal" evidence="5">
    <location>
        <begin position="368"/>
        <end position="458"/>
    </location>
</feature>
<accession>A0A1H3A7U1</accession>
<dbReference type="AlphaFoldDB" id="A0A1H3A7U1"/>
<comment type="similarity">
    <text evidence="1">Belongs to the peptidase S33 family.</text>
</comment>
<keyword evidence="7" id="KW-1185">Reference proteome</keyword>
<feature type="signal peptide" evidence="4">
    <location>
        <begin position="1"/>
        <end position="16"/>
    </location>
</feature>
<dbReference type="Gene3D" id="3.40.50.1820">
    <property type="entry name" value="alpha/beta hydrolase"/>
    <property type="match status" value="1"/>
</dbReference>